<sequence length="1320" mass="141041">MQSALAWSPLDRLVVLYTRSQPHHERTGIRHLAPVGAPTALKAVSPQQSLRKVPAVPSEPSAAQGLQAPVGYQSVLPYAGVSYCAQSLQEGMTGLLTRHSSPGSQAKESGALMAGGAGQEDDWQMPCLEPSPERRSVRSAAKRWGPHSPEMPMLVPAGPAEEAEEVVSRQTQLLLSRFQGSVEVDSIDGLDFFSFSSAEDLKEFARSMDQLLEEQYHEPRSPGESVPSSVARSGAADEEWRESDWTEERQPVVVLPRKTTDITKIKGWRRKAFGADQASDQAADHTTRWVMDQMNEQALRQKEEEKQEPPALMTRRATAAAAAAAAAAASGGPRSASDQAVPQSEAALHDKIKEENVQSAEASMSKSVRCAFLSSTLDEFLQNQSELRVGQLAQLNPNILPLPEGQGVLALSNPVLPRLPSEGTSRQVGPARQMTARPSARYVRPRAKNGRTAAVARTEHWKTSAPPAARRRRQGSAATDKAAEELEAPSQSPAKPAAAAATVEASSPKPPAKRSKTEVEEDTPFFAMTSRRLRGGHVTPDSSSSKTVVASKEVPKEVPKKKEPSTPKEPSIKKVCAATPEASSKSTSASATKKTTVANPVHTKEPLPYGSCEDSGEYPLVPETQFTGEQKRLLQALLTSTQCSRPLTVALPAEPCFVCPQLDENDAHAAAQALSPAEDGSYQKTVSTSGKPGTPSPAAAVQKTVQVHAASASKGAHMVKKGKPVINEEVAIKDSTVEAPKTPRKPVIKTLPSPVIPASPTESIQSTRSRRPIRLPARFQDSALYFSPNGDLFDVSSTPVSPRQRGRLNAPSCCEAATSSQASSKKNDEGTTTFPFNGGRTLKQLTRLKTDGFVSLHSLNDSQASSTPDGSVDINVDSLSDSDGELSVGEEPRPKGTSNIMEIKACRERIRRQQMQNLLMELQNVVFRTPSTKPVSKVSVLSQANQYLRCLTVLSSCLHKEKHWLKRRRAALEHCLQASCQGKQVLPMPRAEPRPAPIPADVLEVCDLSDCTVPPLRDASDELINGGSVPTSLSVPPAAKSKKNGGSTGSKHHHAKKKHSSKSGVEKTSKQKLKALRTEKGQDTASRTAPTKVEAVTCKESDLDTATRNVNSATVAFKLNDGHIGALRTIPAATANTPKKYTLYPAKGTMLGDLSKVAAAAQQIIGPCVIKRVKLRSGQTVYAYGRPGGDDAPETEGTPATLDGQTSGGGSGEEYQPLASGALAALKDEEVSTLHLAAPSSVDEPDMPSSPDAKMQEVACDDESQDSSLRDQQASHEDNVDDDEGDLGDTSEWISGDGDTCIVMKLPVSSDEEGSSSDES</sequence>
<protein>
    <submittedName>
        <fullName evidence="1">Uncharacterized protein</fullName>
    </submittedName>
</protein>
<name>A0ACB7SNI0_HYAAI</name>
<comment type="caution">
    <text evidence="1">The sequence shown here is derived from an EMBL/GenBank/DDBJ whole genome shotgun (WGS) entry which is preliminary data.</text>
</comment>
<proteinExistence type="predicted"/>
<evidence type="ECO:0000313" key="2">
    <source>
        <dbReference type="Proteomes" id="UP000821845"/>
    </source>
</evidence>
<organism evidence="1 2">
    <name type="scientific">Hyalomma asiaticum</name>
    <name type="common">Tick</name>
    <dbReference type="NCBI Taxonomy" id="266040"/>
    <lineage>
        <taxon>Eukaryota</taxon>
        <taxon>Metazoa</taxon>
        <taxon>Ecdysozoa</taxon>
        <taxon>Arthropoda</taxon>
        <taxon>Chelicerata</taxon>
        <taxon>Arachnida</taxon>
        <taxon>Acari</taxon>
        <taxon>Parasitiformes</taxon>
        <taxon>Ixodida</taxon>
        <taxon>Ixodoidea</taxon>
        <taxon>Ixodidae</taxon>
        <taxon>Hyalomminae</taxon>
        <taxon>Hyalomma</taxon>
    </lineage>
</organism>
<dbReference type="EMBL" id="CM023483">
    <property type="protein sequence ID" value="KAH6935329.1"/>
    <property type="molecule type" value="Genomic_DNA"/>
</dbReference>
<reference evidence="1" key="1">
    <citation type="submission" date="2020-05" db="EMBL/GenBank/DDBJ databases">
        <title>Large-scale comparative analyses of tick genomes elucidate their genetic diversity and vector capacities.</title>
        <authorList>
            <person name="Jia N."/>
            <person name="Wang J."/>
            <person name="Shi W."/>
            <person name="Du L."/>
            <person name="Sun Y."/>
            <person name="Zhan W."/>
            <person name="Jiang J."/>
            <person name="Wang Q."/>
            <person name="Zhang B."/>
            <person name="Ji P."/>
            <person name="Sakyi L.B."/>
            <person name="Cui X."/>
            <person name="Yuan T."/>
            <person name="Jiang B."/>
            <person name="Yang W."/>
            <person name="Lam T.T.-Y."/>
            <person name="Chang Q."/>
            <person name="Ding S."/>
            <person name="Wang X."/>
            <person name="Zhu J."/>
            <person name="Ruan X."/>
            <person name="Zhao L."/>
            <person name="Wei J."/>
            <person name="Que T."/>
            <person name="Du C."/>
            <person name="Cheng J."/>
            <person name="Dai P."/>
            <person name="Han X."/>
            <person name="Huang E."/>
            <person name="Gao Y."/>
            <person name="Liu J."/>
            <person name="Shao H."/>
            <person name="Ye R."/>
            <person name="Li L."/>
            <person name="Wei W."/>
            <person name="Wang X."/>
            <person name="Wang C."/>
            <person name="Yang T."/>
            <person name="Huo Q."/>
            <person name="Li W."/>
            <person name="Guo W."/>
            <person name="Chen H."/>
            <person name="Zhou L."/>
            <person name="Ni X."/>
            <person name="Tian J."/>
            <person name="Zhou Y."/>
            <person name="Sheng Y."/>
            <person name="Liu T."/>
            <person name="Pan Y."/>
            <person name="Xia L."/>
            <person name="Li J."/>
            <person name="Zhao F."/>
            <person name="Cao W."/>
        </authorList>
    </citation>
    <scope>NUCLEOTIDE SEQUENCE</scope>
    <source>
        <strain evidence="1">Hyas-2018</strain>
    </source>
</reference>
<gene>
    <name evidence="1" type="ORF">HPB50_005211</name>
</gene>
<keyword evidence="2" id="KW-1185">Reference proteome</keyword>
<accession>A0ACB7SNI0</accession>
<dbReference type="Proteomes" id="UP000821845">
    <property type="component" value="Chromosome 3"/>
</dbReference>
<evidence type="ECO:0000313" key="1">
    <source>
        <dbReference type="EMBL" id="KAH6935329.1"/>
    </source>
</evidence>